<sequence length="269" mass="29087">MSTGKTEKDKPTPQENQASPPPPPKPDVITPDISEGPAPKSAKDEDKKPQQQEEAQPKKPTQQKGESKEKNPYLELNEQLSQMVADINGDINSALKAEGSKALDKFSQTELGQALGGLKDALNEKAGEIKDQLLDKADEKLDDLKNTKAGQAALQFKEMVSSIQDVVNSGLVNAIKGATAKLNSTDTQELNPSSEEQDYESGENPDEELADEDEMELSSPNNSTSSNLMAEFNEAFEGMDFDALVEQSPSQSQSPSLDDEPTSTVTKSF</sequence>
<accession>A0A377GF08</accession>
<feature type="compositionally biased region" description="Basic and acidic residues" evidence="1">
    <location>
        <begin position="41"/>
        <end position="57"/>
    </location>
</feature>
<evidence type="ECO:0000313" key="4">
    <source>
        <dbReference type="Proteomes" id="UP000186808"/>
    </source>
</evidence>
<keyword evidence="4" id="KW-1185">Reference proteome</keyword>
<proteinExistence type="predicted"/>
<dbReference type="Proteomes" id="UP000186808">
    <property type="component" value="Unassembled WGS sequence"/>
</dbReference>
<evidence type="ECO:0000313" key="2">
    <source>
        <dbReference type="EMBL" id="SIR34449.1"/>
    </source>
</evidence>
<organism evidence="3 5">
    <name type="scientific">Fluoribacter gormanii</name>
    <dbReference type="NCBI Taxonomy" id="464"/>
    <lineage>
        <taxon>Bacteria</taxon>
        <taxon>Pseudomonadati</taxon>
        <taxon>Pseudomonadota</taxon>
        <taxon>Gammaproteobacteria</taxon>
        <taxon>Legionellales</taxon>
        <taxon>Legionellaceae</taxon>
        <taxon>Fluoribacter</taxon>
    </lineage>
</organism>
<feature type="region of interest" description="Disordered" evidence="1">
    <location>
        <begin position="1"/>
        <end position="76"/>
    </location>
</feature>
<evidence type="ECO:0000313" key="5">
    <source>
        <dbReference type="Proteomes" id="UP000254374"/>
    </source>
</evidence>
<feature type="region of interest" description="Disordered" evidence="1">
    <location>
        <begin position="179"/>
        <end position="269"/>
    </location>
</feature>
<feature type="compositionally biased region" description="Acidic residues" evidence="1">
    <location>
        <begin position="195"/>
        <end position="216"/>
    </location>
</feature>
<gene>
    <name evidence="3" type="ORF">NCTC11401_00149</name>
    <name evidence="2" type="ORF">SAMN05421777_110111</name>
</gene>
<protein>
    <submittedName>
        <fullName evidence="3">Uncharacterized protein</fullName>
    </submittedName>
</protein>
<reference evidence="2 4" key="1">
    <citation type="submission" date="2017-01" db="EMBL/GenBank/DDBJ databases">
        <authorList>
            <person name="Varghese N."/>
            <person name="Submissions S."/>
        </authorList>
    </citation>
    <scope>NUCLEOTIDE SEQUENCE [LARGE SCALE GENOMIC DNA]</scope>
    <source>
        <strain evidence="2 4">ATCC 33342</strain>
    </source>
</reference>
<name>A0A377GF08_9GAMM</name>
<dbReference type="EMBL" id="UGGV01000001">
    <property type="protein sequence ID" value="STO23358.1"/>
    <property type="molecule type" value="Genomic_DNA"/>
</dbReference>
<evidence type="ECO:0000256" key="1">
    <source>
        <dbReference type="SAM" id="MobiDB-lite"/>
    </source>
</evidence>
<reference evidence="3 5" key="2">
    <citation type="submission" date="2018-06" db="EMBL/GenBank/DDBJ databases">
        <authorList>
            <consortium name="Pathogen Informatics"/>
            <person name="Doyle S."/>
        </authorList>
    </citation>
    <scope>NUCLEOTIDE SEQUENCE [LARGE SCALE GENOMIC DNA]</scope>
    <source>
        <strain evidence="3 5">NCTC11401</strain>
    </source>
</reference>
<dbReference type="AlphaFoldDB" id="A0A377GF08"/>
<evidence type="ECO:0000313" key="3">
    <source>
        <dbReference type="EMBL" id="STO23358.1"/>
    </source>
</evidence>
<dbReference type="EMBL" id="FTNL01000010">
    <property type="protein sequence ID" value="SIR34449.1"/>
    <property type="molecule type" value="Genomic_DNA"/>
</dbReference>
<feature type="compositionally biased region" description="Basic and acidic residues" evidence="1">
    <location>
        <begin position="1"/>
        <end position="12"/>
    </location>
</feature>
<dbReference type="OrthoDB" id="5654357at2"/>
<dbReference type="Proteomes" id="UP000254374">
    <property type="component" value="Unassembled WGS sequence"/>
</dbReference>
<feature type="compositionally biased region" description="Polar residues" evidence="1">
    <location>
        <begin position="181"/>
        <end position="194"/>
    </location>
</feature>
<feature type="compositionally biased region" description="Low complexity" evidence="1">
    <location>
        <begin position="217"/>
        <end position="227"/>
    </location>
</feature>
<dbReference type="RefSeq" id="WP_058467504.1">
    <property type="nucleotide sequence ID" value="NZ_CAAAIX010000010.1"/>
</dbReference>
<feature type="compositionally biased region" description="Low complexity" evidence="1">
    <location>
        <begin position="247"/>
        <end position="256"/>
    </location>
</feature>